<dbReference type="PIRSF" id="PIRSF000189">
    <property type="entry name" value="D-aa_oxidase"/>
    <property type="match status" value="1"/>
</dbReference>
<evidence type="ECO:0000313" key="8">
    <source>
        <dbReference type="EMBL" id="PVU96126.1"/>
    </source>
</evidence>
<sequence length="374" mass="41702">MSSKKIPVVVVGAGIIGITTAIVLQKSGKYKVVVVSENIALNEKDLKKTNWASPFAGANWHAFAADDDFFLQKMEKDTLRELKKIADESPESGIKKTFCWEMTSSAQYKEPWYMRSLEGTRYLPRDNIAVGCDLGVEFSTVIINAPHYLKWMTRQFITNGGIIHRAKLDSLAEAADFAAGHLNHHQLPIIINCAALGNLYFSDVNDTKLHPIRGQVVLVNAPEVKLTITNTPAWKYVIPRGDGSVVIGGTYQKDNWSTAVDHHTTHEILRETVKFCPELAGETTPTTHENFSRRVKILESRIIKVNVGFRPYRDGGPRIEPSFVLNPATKKMIPVIHNYGHGGFGYQTSWAFAREAKRLADAVYFTAVSSNSKL</sequence>
<reference evidence="8 9" key="1">
    <citation type="journal article" date="2018" name="MBio">
        <title>Comparative Genomics Reveals the Core Gene Toolbox for the Fungus-Insect Symbiosis.</title>
        <authorList>
            <person name="Wang Y."/>
            <person name="Stata M."/>
            <person name="Wang W."/>
            <person name="Stajich J.E."/>
            <person name="White M.M."/>
            <person name="Moncalvo J.M."/>
        </authorList>
    </citation>
    <scope>NUCLEOTIDE SEQUENCE [LARGE SCALE GENOMIC DNA]</scope>
    <source>
        <strain evidence="8 9">SWE-8-4</strain>
    </source>
</reference>
<dbReference type="Proteomes" id="UP000245383">
    <property type="component" value="Unassembled WGS sequence"/>
</dbReference>
<keyword evidence="6" id="KW-0812">Transmembrane</keyword>
<dbReference type="Gene3D" id="3.30.9.10">
    <property type="entry name" value="D-Amino Acid Oxidase, subunit A, domain 2"/>
    <property type="match status" value="1"/>
</dbReference>
<keyword evidence="6" id="KW-0472">Membrane</keyword>
<gene>
    <name evidence="8" type="ORF">BB561_001371</name>
</gene>
<feature type="transmembrane region" description="Helical" evidence="6">
    <location>
        <begin position="6"/>
        <end position="24"/>
    </location>
</feature>
<dbReference type="SUPFAM" id="SSF54373">
    <property type="entry name" value="FAD-linked reductases, C-terminal domain"/>
    <property type="match status" value="1"/>
</dbReference>
<dbReference type="GO" id="GO:0019478">
    <property type="term" value="P:D-amino acid catabolic process"/>
    <property type="evidence" value="ECO:0007669"/>
    <property type="project" value="TreeGrafter"/>
</dbReference>
<comment type="similarity">
    <text evidence="2">Belongs to the DAMOX/DASOX family.</text>
</comment>
<evidence type="ECO:0000256" key="3">
    <source>
        <dbReference type="ARBA" id="ARBA00022630"/>
    </source>
</evidence>
<evidence type="ECO:0000259" key="7">
    <source>
        <dbReference type="Pfam" id="PF01266"/>
    </source>
</evidence>
<dbReference type="SUPFAM" id="SSF51971">
    <property type="entry name" value="Nucleotide-binding domain"/>
    <property type="match status" value="1"/>
</dbReference>
<keyword evidence="6" id="KW-1133">Transmembrane helix</keyword>
<dbReference type="GO" id="GO:0003884">
    <property type="term" value="F:D-amino-acid oxidase activity"/>
    <property type="evidence" value="ECO:0007669"/>
    <property type="project" value="InterPro"/>
</dbReference>
<dbReference type="InterPro" id="IPR023209">
    <property type="entry name" value="DAO"/>
</dbReference>
<evidence type="ECO:0000313" key="9">
    <source>
        <dbReference type="Proteomes" id="UP000245383"/>
    </source>
</evidence>
<evidence type="ECO:0000256" key="2">
    <source>
        <dbReference type="ARBA" id="ARBA00006730"/>
    </source>
</evidence>
<dbReference type="Gene3D" id="3.40.50.720">
    <property type="entry name" value="NAD(P)-binding Rossmann-like Domain"/>
    <property type="match status" value="1"/>
</dbReference>
<evidence type="ECO:0000256" key="6">
    <source>
        <dbReference type="SAM" id="Phobius"/>
    </source>
</evidence>
<dbReference type="PANTHER" id="PTHR11530:SF11">
    <property type="entry name" value="D-ASPARTATE OXIDASE"/>
    <property type="match status" value="1"/>
</dbReference>
<protein>
    <recommendedName>
        <fullName evidence="7">FAD dependent oxidoreductase domain-containing protein</fullName>
    </recommendedName>
</protein>
<keyword evidence="4" id="KW-0274">FAD</keyword>
<evidence type="ECO:0000256" key="5">
    <source>
        <dbReference type="ARBA" id="ARBA00023002"/>
    </source>
</evidence>
<dbReference type="STRING" id="133385.A0A2T9YV09"/>
<evidence type="ECO:0000256" key="1">
    <source>
        <dbReference type="ARBA" id="ARBA00001974"/>
    </source>
</evidence>
<dbReference type="AlphaFoldDB" id="A0A2T9YV09"/>
<keyword evidence="5" id="KW-0560">Oxidoreductase</keyword>
<feature type="domain" description="FAD dependent oxidoreductase" evidence="7">
    <location>
        <begin position="8"/>
        <end position="356"/>
    </location>
</feature>
<comment type="cofactor">
    <cofactor evidence="1">
        <name>FAD</name>
        <dbReference type="ChEBI" id="CHEBI:57692"/>
    </cofactor>
</comment>
<dbReference type="GO" id="GO:0071949">
    <property type="term" value="F:FAD binding"/>
    <property type="evidence" value="ECO:0007669"/>
    <property type="project" value="InterPro"/>
</dbReference>
<evidence type="ECO:0000256" key="4">
    <source>
        <dbReference type="ARBA" id="ARBA00022827"/>
    </source>
</evidence>
<keyword evidence="3" id="KW-0285">Flavoprotein</keyword>
<accession>A0A2T9YV09</accession>
<dbReference type="Pfam" id="PF01266">
    <property type="entry name" value="DAO"/>
    <property type="match status" value="1"/>
</dbReference>
<keyword evidence="9" id="KW-1185">Reference proteome</keyword>
<name>A0A2T9YV09_9FUNG</name>
<dbReference type="GO" id="GO:0005737">
    <property type="term" value="C:cytoplasm"/>
    <property type="evidence" value="ECO:0007669"/>
    <property type="project" value="TreeGrafter"/>
</dbReference>
<dbReference type="OrthoDB" id="409956at2759"/>
<proteinExistence type="inferred from homology"/>
<dbReference type="EMBL" id="MBFR01000040">
    <property type="protein sequence ID" value="PVU96126.1"/>
    <property type="molecule type" value="Genomic_DNA"/>
</dbReference>
<comment type="caution">
    <text evidence="8">The sequence shown here is derived from an EMBL/GenBank/DDBJ whole genome shotgun (WGS) entry which is preliminary data.</text>
</comment>
<organism evidence="8 9">
    <name type="scientific">Smittium simulii</name>
    <dbReference type="NCBI Taxonomy" id="133385"/>
    <lineage>
        <taxon>Eukaryota</taxon>
        <taxon>Fungi</taxon>
        <taxon>Fungi incertae sedis</taxon>
        <taxon>Zoopagomycota</taxon>
        <taxon>Kickxellomycotina</taxon>
        <taxon>Harpellomycetes</taxon>
        <taxon>Harpellales</taxon>
        <taxon>Legeriomycetaceae</taxon>
        <taxon>Smittium</taxon>
    </lineage>
</organism>
<dbReference type="InterPro" id="IPR006076">
    <property type="entry name" value="FAD-dep_OxRdtase"/>
</dbReference>
<dbReference type="PANTHER" id="PTHR11530">
    <property type="entry name" value="D-AMINO ACID OXIDASE"/>
    <property type="match status" value="1"/>
</dbReference>